<feature type="compositionally biased region" description="Basic and acidic residues" evidence="1">
    <location>
        <begin position="38"/>
        <end position="54"/>
    </location>
</feature>
<dbReference type="EMBL" id="CP022415">
    <property type="protein sequence ID" value="ASM73936.1"/>
    <property type="molecule type" value="Genomic_DNA"/>
</dbReference>
<evidence type="ECO:0000256" key="2">
    <source>
        <dbReference type="SAM" id="Phobius"/>
    </source>
</evidence>
<dbReference type="AlphaFoldDB" id="A0A221K4L2"/>
<dbReference type="KEGG" id="spse:SULPSESMR1_03159"/>
<keyword evidence="2" id="KW-0812">Transmembrane</keyword>
<keyword evidence="4" id="KW-1185">Reference proteome</keyword>
<feature type="region of interest" description="Disordered" evidence="1">
    <location>
        <begin position="27"/>
        <end position="54"/>
    </location>
</feature>
<dbReference type="RefSeq" id="WP_157729030.1">
    <property type="nucleotide sequence ID" value="NZ_JBMGNR010000004.1"/>
</dbReference>
<feature type="compositionally biased region" description="Polar residues" evidence="1">
    <location>
        <begin position="27"/>
        <end position="37"/>
    </location>
</feature>
<keyword evidence="2" id="KW-1133">Transmembrane helix</keyword>
<feature type="transmembrane region" description="Helical" evidence="2">
    <location>
        <begin position="6"/>
        <end position="24"/>
    </location>
</feature>
<evidence type="ECO:0000313" key="4">
    <source>
        <dbReference type="Proteomes" id="UP000199754"/>
    </source>
</evidence>
<organism evidence="3 4">
    <name type="scientific">Pseudosulfitobacter pseudonitzschiae</name>
    <dbReference type="NCBI Taxonomy" id="1402135"/>
    <lineage>
        <taxon>Bacteria</taxon>
        <taxon>Pseudomonadati</taxon>
        <taxon>Pseudomonadota</taxon>
        <taxon>Alphaproteobacteria</taxon>
        <taxon>Rhodobacterales</taxon>
        <taxon>Roseobacteraceae</taxon>
        <taxon>Pseudosulfitobacter</taxon>
    </lineage>
</organism>
<sequence length="54" mass="6071">MSFDVFIFGLLALISVVVIIFATSNKRNGQRQSSNFDPSEKYGQIRDDGRNNFG</sequence>
<gene>
    <name evidence="3" type="ORF">SULPSESMR1_03159</name>
</gene>
<accession>A0A221K4L2</accession>
<evidence type="ECO:0000313" key="3">
    <source>
        <dbReference type="EMBL" id="ASM73936.1"/>
    </source>
</evidence>
<evidence type="ECO:0000256" key="1">
    <source>
        <dbReference type="SAM" id="MobiDB-lite"/>
    </source>
</evidence>
<proteinExistence type="predicted"/>
<protein>
    <submittedName>
        <fullName evidence="3">Uncharacterized protein</fullName>
    </submittedName>
</protein>
<name>A0A221K4L2_9RHOB</name>
<reference evidence="3 4" key="1">
    <citation type="submission" date="2017-07" db="EMBL/GenBank/DDBJ databases">
        <title>Genome Sequence of Sulfitobacter pseudonitzschiae Strain SMR1 Isolated from a culture of the Diatom Skeletonema marinoi.</title>
        <authorList>
            <person name="Topel M."/>
            <person name="Pinder M.I.M."/>
            <person name="Johansson O.N."/>
            <person name="Kourtchenko O."/>
            <person name="Godhe A."/>
            <person name="Clarke A.K."/>
        </authorList>
    </citation>
    <scope>NUCLEOTIDE SEQUENCE [LARGE SCALE GENOMIC DNA]</scope>
    <source>
        <strain evidence="3 4">SMR1</strain>
    </source>
</reference>
<keyword evidence="2" id="KW-0472">Membrane</keyword>
<dbReference type="OrthoDB" id="9917192at2"/>
<dbReference type="Proteomes" id="UP000199754">
    <property type="component" value="Chromosome"/>
</dbReference>